<sequence length="145" mass="16327">MRRSTVPHRDPGAAPEEVQAGDEPGPAGLVLLYDIYGGLLTPKARRLFELRYHRDLSLAEIAAEEQVSRQAVHDVLQRSARTLVEAERRLGLASRYRRQRAIVEQALRQSRRLAACVRGERAASEEVVQAARAIRRALVALRREL</sequence>
<keyword evidence="6" id="KW-1185">Reference proteome</keyword>
<organism evidence="5 6">
    <name type="scientific">Geochorda subterranea</name>
    <dbReference type="NCBI Taxonomy" id="3109564"/>
    <lineage>
        <taxon>Bacteria</taxon>
        <taxon>Bacillati</taxon>
        <taxon>Bacillota</taxon>
        <taxon>Limnochordia</taxon>
        <taxon>Limnochordales</taxon>
        <taxon>Geochordaceae</taxon>
        <taxon>Geochorda</taxon>
    </lineage>
</organism>
<dbReference type="InterPro" id="IPR007394">
    <property type="entry name" value="UPF0122"/>
</dbReference>
<dbReference type="HAMAP" id="MF_00245">
    <property type="entry name" value="UPF0122"/>
    <property type="match status" value="1"/>
</dbReference>
<reference evidence="6" key="1">
    <citation type="submission" date="2023-12" db="EMBL/GenBank/DDBJ databases">
        <title>Novel isolates from deep terrestrial aquifers shed light on the physiology and ecology of the class Limnochordia.</title>
        <authorList>
            <person name="Karnachuk O.V."/>
            <person name="Lukina A.P."/>
            <person name="Avakyan M.R."/>
            <person name="Kadnikov V."/>
            <person name="Begmatov S."/>
            <person name="Beletsky A.V."/>
            <person name="Mardanov A.V."/>
            <person name="Ravin N.V."/>
        </authorList>
    </citation>
    <scope>NUCLEOTIDE SEQUENCE [LARGE SCALE GENOMIC DNA]</scope>
    <source>
        <strain evidence="6">LN</strain>
    </source>
</reference>
<evidence type="ECO:0000256" key="4">
    <source>
        <dbReference type="SAM" id="MobiDB-lite"/>
    </source>
</evidence>
<dbReference type="EMBL" id="CP141614">
    <property type="protein sequence ID" value="WRP13360.1"/>
    <property type="molecule type" value="Genomic_DNA"/>
</dbReference>
<dbReference type="Pfam" id="PF04297">
    <property type="entry name" value="UPF0122"/>
    <property type="match status" value="1"/>
</dbReference>
<dbReference type="SUPFAM" id="SSF88659">
    <property type="entry name" value="Sigma3 and sigma4 domains of RNA polymerase sigma factors"/>
    <property type="match status" value="1"/>
</dbReference>
<accession>A0ABZ1BKI5</accession>
<name>A0ABZ1BKI5_9FIRM</name>
<gene>
    <name evidence="5" type="ORF">VLY81_07825</name>
</gene>
<comment type="function">
    <text evidence="2 3">Might take part in the signal recognition particle (SRP) pathway. This is inferred from the conservation of its genetic proximity to ftsY/ffh. May be a regulatory protein.</text>
</comment>
<feature type="region of interest" description="Disordered" evidence="4">
    <location>
        <begin position="1"/>
        <end position="22"/>
    </location>
</feature>
<evidence type="ECO:0000313" key="6">
    <source>
        <dbReference type="Proteomes" id="UP001333102"/>
    </source>
</evidence>
<comment type="similarity">
    <text evidence="1 3">Belongs to the UPF0122 family.</text>
</comment>
<dbReference type="Proteomes" id="UP001333102">
    <property type="component" value="Chromosome"/>
</dbReference>
<protein>
    <recommendedName>
        <fullName evidence="3">UPF0122 protein VLY81_07825</fullName>
    </recommendedName>
</protein>
<proteinExistence type="inferred from homology"/>
<evidence type="ECO:0000313" key="5">
    <source>
        <dbReference type="EMBL" id="WRP13360.1"/>
    </source>
</evidence>
<dbReference type="InterPro" id="IPR013324">
    <property type="entry name" value="RNA_pol_sigma_r3/r4-like"/>
</dbReference>
<evidence type="ECO:0000256" key="3">
    <source>
        <dbReference type="HAMAP-Rule" id="MF_00245"/>
    </source>
</evidence>
<evidence type="ECO:0000256" key="2">
    <source>
        <dbReference type="ARBA" id="ARBA00024764"/>
    </source>
</evidence>
<evidence type="ECO:0000256" key="1">
    <source>
        <dbReference type="ARBA" id="ARBA00008720"/>
    </source>
</evidence>
<dbReference type="InterPro" id="IPR036388">
    <property type="entry name" value="WH-like_DNA-bd_sf"/>
</dbReference>
<dbReference type="PANTHER" id="PTHR40083:SF1">
    <property type="entry name" value="UPF0122 PROTEIN YLXM"/>
    <property type="match status" value="1"/>
</dbReference>
<dbReference type="PANTHER" id="PTHR40083">
    <property type="entry name" value="UPF0122 PROTEIN CBO2450/CLC_2298"/>
    <property type="match status" value="1"/>
</dbReference>
<dbReference type="Gene3D" id="1.10.10.10">
    <property type="entry name" value="Winged helix-like DNA-binding domain superfamily/Winged helix DNA-binding domain"/>
    <property type="match status" value="1"/>
</dbReference>
<dbReference type="RefSeq" id="WP_324667605.1">
    <property type="nucleotide sequence ID" value="NZ_CP141614.1"/>
</dbReference>